<proteinExistence type="predicted"/>
<evidence type="ECO:0000313" key="1">
    <source>
        <dbReference type="EMBL" id="KAJ8668905.1"/>
    </source>
</evidence>
<protein>
    <submittedName>
        <fullName evidence="1">Uncharacterized protein</fullName>
    </submittedName>
</protein>
<gene>
    <name evidence="1" type="ORF">QAD02_000164</name>
</gene>
<dbReference type="Proteomes" id="UP001239111">
    <property type="component" value="Chromosome 3"/>
</dbReference>
<comment type="caution">
    <text evidence="1">The sequence shown here is derived from an EMBL/GenBank/DDBJ whole genome shotgun (WGS) entry which is preliminary data.</text>
</comment>
<evidence type="ECO:0000313" key="2">
    <source>
        <dbReference type="Proteomes" id="UP001239111"/>
    </source>
</evidence>
<reference evidence="1" key="1">
    <citation type="submission" date="2023-04" db="EMBL/GenBank/DDBJ databases">
        <title>A chromosome-level genome assembly of the parasitoid wasp Eretmocerus hayati.</title>
        <authorList>
            <person name="Zhong Y."/>
            <person name="Liu S."/>
            <person name="Liu Y."/>
        </authorList>
    </citation>
    <scope>NUCLEOTIDE SEQUENCE</scope>
    <source>
        <strain evidence="1">ZJU_SS_LIU_2023</strain>
    </source>
</reference>
<name>A0ACC2NCN3_9HYME</name>
<keyword evidence="2" id="KW-1185">Reference proteome</keyword>
<organism evidence="1 2">
    <name type="scientific">Eretmocerus hayati</name>
    <dbReference type="NCBI Taxonomy" id="131215"/>
    <lineage>
        <taxon>Eukaryota</taxon>
        <taxon>Metazoa</taxon>
        <taxon>Ecdysozoa</taxon>
        <taxon>Arthropoda</taxon>
        <taxon>Hexapoda</taxon>
        <taxon>Insecta</taxon>
        <taxon>Pterygota</taxon>
        <taxon>Neoptera</taxon>
        <taxon>Endopterygota</taxon>
        <taxon>Hymenoptera</taxon>
        <taxon>Apocrita</taxon>
        <taxon>Proctotrupomorpha</taxon>
        <taxon>Chalcidoidea</taxon>
        <taxon>Aphelinidae</taxon>
        <taxon>Aphelininae</taxon>
        <taxon>Eretmocerus</taxon>
    </lineage>
</organism>
<dbReference type="EMBL" id="CM056743">
    <property type="protein sequence ID" value="KAJ8668905.1"/>
    <property type="molecule type" value="Genomic_DNA"/>
</dbReference>
<accession>A0ACC2NCN3</accession>
<feature type="non-terminal residue" evidence="1">
    <location>
        <position position="1"/>
    </location>
</feature>
<sequence length="383" mass="43555">DAVTLSNVEILELLLKHGANPNCKGNLLQVVTAKSNRIPMLRAFLEHGADPNNSDAIQSLLRDNDIQGIHLFLEYGCDPSRYHLFPVIFPDSSSSPDVIQEDDNSTVTSSRARNDTRVLSLILDHFKSKGTLSQALKPNRSDSNWTLLHYAARAGKFEHMKLLLQAGADPNIITLDDFGTTPLQLALCRSGKIVKGTEQCVKLLVEAGVNPQYPIVKLIEMIFSDIQHSLKYNEPNKLAECDSGDAHSEVCKYFPSEIQWRRLGKTRYTWIHHSLKKALTAIKYRLLLESKTAIEDPMPENFTKSIELQRYYKDCKTEIDFMRNYKFDGAITYHDVLTDEDFYKRMESSKALEQFSRPLIHDDILATINIYAADLEECWSQAQ</sequence>